<evidence type="ECO:0000259" key="2">
    <source>
        <dbReference type="PROSITE" id="PS50878"/>
    </source>
</evidence>
<dbReference type="PANTHER" id="PTHR37984">
    <property type="entry name" value="PROTEIN CBG26694"/>
    <property type="match status" value="1"/>
</dbReference>
<dbReference type="GO" id="GO:0071897">
    <property type="term" value="P:DNA biosynthetic process"/>
    <property type="evidence" value="ECO:0007669"/>
    <property type="project" value="UniProtKB-ARBA"/>
</dbReference>
<dbReference type="Gene3D" id="3.30.70.270">
    <property type="match status" value="2"/>
</dbReference>
<dbReference type="PROSITE" id="PS50878">
    <property type="entry name" value="RT_POL"/>
    <property type="match status" value="1"/>
</dbReference>
<dbReference type="Pfam" id="PF00078">
    <property type="entry name" value="RVT_1"/>
    <property type="match status" value="1"/>
</dbReference>
<proteinExistence type="predicted"/>
<dbReference type="InterPro" id="IPR000477">
    <property type="entry name" value="RT_dom"/>
</dbReference>
<organism evidence="3 4">
    <name type="scientific">Nesidiocoris tenuis</name>
    <dbReference type="NCBI Taxonomy" id="355587"/>
    <lineage>
        <taxon>Eukaryota</taxon>
        <taxon>Metazoa</taxon>
        <taxon>Ecdysozoa</taxon>
        <taxon>Arthropoda</taxon>
        <taxon>Hexapoda</taxon>
        <taxon>Insecta</taxon>
        <taxon>Pterygota</taxon>
        <taxon>Neoptera</taxon>
        <taxon>Paraneoptera</taxon>
        <taxon>Hemiptera</taxon>
        <taxon>Heteroptera</taxon>
        <taxon>Panheteroptera</taxon>
        <taxon>Cimicomorpha</taxon>
        <taxon>Miridae</taxon>
        <taxon>Dicyphina</taxon>
        <taxon>Nesidiocoris</taxon>
    </lineage>
</organism>
<feature type="non-terminal residue" evidence="3">
    <location>
        <position position="156"/>
    </location>
</feature>
<gene>
    <name evidence="3" type="ORF">NTEN_LOCUS12279</name>
</gene>
<dbReference type="PANTHER" id="PTHR37984:SF5">
    <property type="entry name" value="PROTEIN NYNRIN-LIKE"/>
    <property type="match status" value="1"/>
</dbReference>
<evidence type="ECO:0000313" key="4">
    <source>
        <dbReference type="Proteomes" id="UP000479000"/>
    </source>
</evidence>
<keyword evidence="1" id="KW-0511">Multifunctional enzyme</keyword>
<name>A0A6H5GTB4_9HEMI</name>
<dbReference type="Pfam" id="PF17919">
    <property type="entry name" value="RT_RNaseH_2"/>
    <property type="match status" value="1"/>
</dbReference>
<dbReference type="InterPro" id="IPR043128">
    <property type="entry name" value="Rev_trsase/Diguanyl_cyclase"/>
</dbReference>
<sequence length="156" mass="18049">MFDDIIVTGVTEAEHDRNVEEVLRKARKFNIKFNPKKLQYKQEKVKYLGLIFASDGICPDEERVRAITEIETPTCVRELQRFLGAVNFINKFIPSFSKVTSNLRILLKKTTPWKWTKLQQEAFDTLKKLVSTAPTLKTFNPKQPIQIQCDASKEGM</sequence>
<dbReference type="SUPFAM" id="SSF56672">
    <property type="entry name" value="DNA/RNA polymerases"/>
    <property type="match status" value="1"/>
</dbReference>
<dbReference type="GO" id="GO:0003824">
    <property type="term" value="F:catalytic activity"/>
    <property type="evidence" value="ECO:0007669"/>
    <property type="project" value="UniProtKB-KW"/>
</dbReference>
<dbReference type="FunFam" id="3.30.70.270:FF:000026">
    <property type="entry name" value="Transposon Ty3-G Gag-Pol polyprotein"/>
    <property type="match status" value="1"/>
</dbReference>
<keyword evidence="4" id="KW-1185">Reference proteome</keyword>
<feature type="domain" description="Reverse transcriptase" evidence="2">
    <location>
        <begin position="1"/>
        <end position="52"/>
    </location>
</feature>
<reference evidence="3 4" key="1">
    <citation type="submission" date="2020-02" db="EMBL/GenBank/DDBJ databases">
        <authorList>
            <person name="Ferguson B K."/>
        </authorList>
    </citation>
    <scope>NUCLEOTIDE SEQUENCE [LARGE SCALE GENOMIC DNA]</scope>
</reference>
<evidence type="ECO:0000313" key="3">
    <source>
        <dbReference type="EMBL" id="CAB0006809.1"/>
    </source>
</evidence>
<dbReference type="OrthoDB" id="6627110at2759"/>
<dbReference type="EMBL" id="CADCXU010018438">
    <property type="protein sequence ID" value="CAB0006809.1"/>
    <property type="molecule type" value="Genomic_DNA"/>
</dbReference>
<dbReference type="InterPro" id="IPR043502">
    <property type="entry name" value="DNA/RNA_pol_sf"/>
</dbReference>
<dbReference type="Proteomes" id="UP000479000">
    <property type="component" value="Unassembled WGS sequence"/>
</dbReference>
<dbReference type="InterPro" id="IPR050951">
    <property type="entry name" value="Retrovirus_Pol_polyprotein"/>
</dbReference>
<accession>A0A6H5GTB4</accession>
<dbReference type="AlphaFoldDB" id="A0A6H5GTB4"/>
<protein>
    <recommendedName>
        <fullName evidence="2">Reverse transcriptase domain-containing protein</fullName>
    </recommendedName>
</protein>
<evidence type="ECO:0000256" key="1">
    <source>
        <dbReference type="ARBA" id="ARBA00023268"/>
    </source>
</evidence>
<dbReference type="InterPro" id="IPR041577">
    <property type="entry name" value="RT_RNaseH_2"/>
</dbReference>